<evidence type="ECO:0000256" key="7">
    <source>
        <dbReference type="SAM" id="Phobius"/>
    </source>
</evidence>
<gene>
    <name evidence="9" type="ORF">K444DRAFT_627513</name>
</gene>
<evidence type="ECO:0000313" key="9">
    <source>
        <dbReference type="EMBL" id="PMD62607.1"/>
    </source>
</evidence>
<evidence type="ECO:0000256" key="4">
    <source>
        <dbReference type="ARBA" id="ARBA00023136"/>
    </source>
</evidence>
<feature type="compositionally biased region" description="Polar residues" evidence="6">
    <location>
        <begin position="53"/>
        <end position="63"/>
    </location>
</feature>
<dbReference type="AlphaFoldDB" id="A0A2J6THW5"/>
<keyword evidence="5" id="KW-0175">Coiled coil</keyword>
<proteinExistence type="predicted"/>
<dbReference type="OrthoDB" id="342281at2759"/>
<dbReference type="PANTHER" id="PTHR12911:SF8">
    <property type="entry name" value="KLAROID PROTEIN-RELATED"/>
    <property type="match status" value="1"/>
</dbReference>
<dbReference type="InterPro" id="IPR045119">
    <property type="entry name" value="SUN1-5"/>
</dbReference>
<dbReference type="EMBL" id="KZ613783">
    <property type="protein sequence ID" value="PMD62607.1"/>
    <property type="molecule type" value="Genomic_DNA"/>
</dbReference>
<feature type="transmembrane region" description="Helical" evidence="7">
    <location>
        <begin position="237"/>
        <end position="254"/>
    </location>
</feature>
<feature type="compositionally biased region" description="Polar residues" evidence="6">
    <location>
        <begin position="113"/>
        <end position="122"/>
    </location>
</feature>
<reference evidence="9 10" key="1">
    <citation type="submission" date="2016-04" db="EMBL/GenBank/DDBJ databases">
        <title>A degradative enzymes factory behind the ericoid mycorrhizal symbiosis.</title>
        <authorList>
            <consortium name="DOE Joint Genome Institute"/>
            <person name="Martino E."/>
            <person name="Morin E."/>
            <person name="Grelet G."/>
            <person name="Kuo A."/>
            <person name="Kohler A."/>
            <person name="Daghino S."/>
            <person name="Barry K."/>
            <person name="Choi C."/>
            <person name="Cichocki N."/>
            <person name="Clum A."/>
            <person name="Copeland A."/>
            <person name="Hainaut M."/>
            <person name="Haridas S."/>
            <person name="Labutti K."/>
            <person name="Lindquist E."/>
            <person name="Lipzen A."/>
            <person name="Khouja H.-R."/>
            <person name="Murat C."/>
            <person name="Ohm R."/>
            <person name="Olson A."/>
            <person name="Spatafora J."/>
            <person name="Veneault-Fourrey C."/>
            <person name="Henrissat B."/>
            <person name="Grigoriev I."/>
            <person name="Martin F."/>
            <person name="Perotto S."/>
        </authorList>
    </citation>
    <scope>NUCLEOTIDE SEQUENCE [LARGE SCALE GENOMIC DNA]</scope>
    <source>
        <strain evidence="9 10">E</strain>
    </source>
</reference>
<evidence type="ECO:0000256" key="6">
    <source>
        <dbReference type="SAM" id="MobiDB-lite"/>
    </source>
</evidence>
<keyword evidence="2 7" id="KW-0812">Transmembrane</keyword>
<dbReference type="InterPro" id="IPR012919">
    <property type="entry name" value="SUN_dom"/>
</dbReference>
<dbReference type="InParanoid" id="A0A2J6THW5"/>
<dbReference type="Gene3D" id="2.60.120.260">
    <property type="entry name" value="Galactose-binding domain-like"/>
    <property type="match status" value="1"/>
</dbReference>
<dbReference type="Pfam" id="PF07738">
    <property type="entry name" value="Sad1_UNC"/>
    <property type="match status" value="1"/>
</dbReference>
<accession>A0A2J6THW5</accession>
<name>A0A2J6THW5_9HELO</name>
<protein>
    <recommendedName>
        <fullName evidence="8">SUN domain-containing protein</fullName>
    </recommendedName>
</protein>
<evidence type="ECO:0000256" key="5">
    <source>
        <dbReference type="SAM" id="Coils"/>
    </source>
</evidence>
<feature type="compositionally biased region" description="Low complexity" evidence="6">
    <location>
        <begin position="1"/>
        <end position="13"/>
    </location>
</feature>
<dbReference type="GeneID" id="36590887"/>
<keyword evidence="10" id="KW-1185">Reference proteome</keyword>
<dbReference type="STRING" id="1095630.A0A2J6THW5"/>
<feature type="coiled-coil region" evidence="5">
    <location>
        <begin position="438"/>
        <end position="465"/>
    </location>
</feature>
<evidence type="ECO:0000259" key="8">
    <source>
        <dbReference type="PROSITE" id="PS51469"/>
    </source>
</evidence>
<evidence type="ECO:0000256" key="2">
    <source>
        <dbReference type="ARBA" id="ARBA00022692"/>
    </source>
</evidence>
<keyword evidence="3 7" id="KW-1133">Transmembrane helix</keyword>
<dbReference type="PANTHER" id="PTHR12911">
    <property type="entry name" value="SAD1/UNC-84-LIKE PROTEIN-RELATED"/>
    <property type="match status" value="1"/>
</dbReference>
<dbReference type="PROSITE" id="PS51469">
    <property type="entry name" value="SUN"/>
    <property type="match status" value="1"/>
</dbReference>
<feature type="domain" description="SUN" evidence="8">
    <location>
        <begin position="518"/>
        <end position="718"/>
    </location>
</feature>
<dbReference type="GO" id="GO:0034993">
    <property type="term" value="C:meiotic nuclear membrane microtubule tethering complex"/>
    <property type="evidence" value="ECO:0007669"/>
    <property type="project" value="TreeGrafter"/>
</dbReference>
<feature type="region of interest" description="Disordered" evidence="6">
    <location>
        <begin position="1"/>
        <end position="64"/>
    </location>
</feature>
<keyword evidence="4 7" id="KW-0472">Membrane</keyword>
<evidence type="ECO:0000256" key="1">
    <source>
        <dbReference type="ARBA" id="ARBA00004370"/>
    </source>
</evidence>
<organism evidence="9 10">
    <name type="scientific">Hyaloscypha bicolor E</name>
    <dbReference type="NCBI Taxonomy" id="1095630"/>
    <lineage>
        <taxon>Eukaryota</taxon>
        <taxon>Fungi</taxon>
        <taxon>Dikarya</taxon>
        <taxon>Ascomycota</taxon>
        <taxon>Pezizomycotina</taxon>
        <taxon>Leotiomycetes</taxon>
        <taxon>Helotiales</taxon>
        <taxon>Hyaloscyphaceae</taxon>
        <taxon>Hyaloscypha</taxon>
        <taxon>Hyaloscypha bicolor</taxon>
    </lineage>
</organism>
<dbReference type="RefSeq" id="XP_024739511.1">
    <property type="nucleotide sequence ID" value="XM_024882810.1"/>
</dbReference>
<feature type="region of interest" description="Disordered" evidence="6">
    <location>
        <begin position="83"/>
        <end position="122"/>
    </location>
</feature>
<evidence type="ECO:0000313" key="10">
    <source>
        <dbReference type="Proteomes" id="UP000235371"/>
    </source>
</evidence>
<evidence type="ECO:0000256" key="3">
    <source>
        <dbReference type="ARBA" id="ARBA00022989"/>
    </source>
</evidence>
<comment type="subcellular location">
    <subcellularLocation>
        <location evidence="1">Membrane</location>
    </subcellularLocation>
</comment>
<sequence>MSTRRSTRATSRQASDRGASPAISTADIPATPRRASRRGGSTANAPLPAVGLRTSTAYGTNTVPEPARAAGAQVGEQLNNILGGILNPVPETTTSDRNRSRTPAGRGGRHSRGSTPVQSDANRSFHHESGIFNQAAIDDSVVQDSPELKEIPEERESVASGPFPMSIDTRLEREEIAMRQELAALARQRLIEARAARGQTTVADIWNTREASWAWAVSFGRWVWSFRKFFLSLGKELGTLVVIAILASTAIMAFRNSDVQFYGMDITHNIGQFIPYSIRHPFDNFNPAEIKDIHRRLNDLEYQAARIKTHSEIDPKTFAKLEKLIPDALLVKKDKYGNLVIPDDFWHALQGKIRSDQTLISYRSDGKSTSPGTSLSVKDVERISGREYEKFMKSNQAKMTAVLGDELAKKFPRLLEDNHIASKPEILRIIRQSWDDNQKEIKLEMNQLTKKLENASRLIQQLHQDPAGLTAKEVKAIAEEVVRKLLPHAQLEALARSNLQQTVNYGLTRVNHFSKGTGAVIDPYSTSPNYIFPSQNVWFPNRWMRAMMLNSVPAPKAPETALTRWDEHGDCWCSPSNDADGFGTSLGVIMASTIYPDQVVVEHISPSAALEPGAAPREMELFAFMDSALETYSSFKTMSDDMFGVDADVSLPYGWVRIASFTYDIESNQNVQSFPVQLDMKALGAATNKIIVRSKSNWGGENVGYTCIYRVRLHGEIAA</sequence>
<dbReference type="GO" id="GO:0043495">
    <property type="term" value="F:protein-membrane adaptor activity"/>
    <property type="evidence" value="ECO:0007669"/>
    <property type="project" value="TreeGrafter"/>
</dbReference>
<dbReference type="Proteomes" id="UP000235371">
    <property type="component" value="Unassembled WGS sequence"/>
</dbReference>